<gene>
    <name evidence="2" type="ORF">MNBD_ALPHA08-2428</name>
</gene>
<name>A0A3B0R656_9ZZZZ</name>
<evidence type="ECO:0000313" key="2">
    <source>
        <dbReference type="EMBL" id="VAV88012.1"/>
    </source>
</evidence>
<proteinExistence type="predicted"/>
<organism evidence="2">
    <name type="scientific">hydrothermal vent metagenome</name>
    <dbReference type="NCBI Taxonomy" id="652676"/>
    <lineage>
        <taxon>unclassified sequences</taxon>
        <taxon>metagenomes</taxon>
        <taxon>ecological metagenomes</taxon>
    </lineage>
</organism>
<feature type="region of interest" description="Disordered" evidence="1">
    <location>
        <begin position="1"/>
        <end position="21"/>
    </location>
</feature>
<dbReference type="AlphaFoldDB" id="A0A3B0R656"/>
<protein>
    <submittedName>
        <fullName evidence="2">Uncharacterized protein</fullName>
    </submittedName>
</protein>
<evidence type="ECO:0000256" key="1">
    <source>
        <dbReference type="SAM" id="MobiDB-lite"/>
    </source>
</evidence>
<accession>A0A3B0R656</accession>
<dbReference type="EMBL" id="UOEC01000035">
    <property type="protein sequence ID" value="VAV88012.1"/>
    <property type="molecule type" value="Genomic_DNA"/>
</dbReference>
<reference evidence="2" key="1">
    <citation type="submission" date="2018-06" db="EMBL/GenBank/DDBJ databases">
        <authorList>
            <person name="Zhirakovskaya E."/>
        </authorList>
    </citation>
    <scope>NUCLEOTIDE SEQUENCE</scope>
</reference>
<sequence>MYSVPQQLRDNRRRQYDIPTMRSPKVLSPEINEILHMLKAFEPAKTVETKGN</sequence>